<dbReference type="AlphaFoldDB" id="A0A484ANH0"/>
<proteinExistence type="predicted"/>
<organism evidence="1 2">
    <name type="scientific">Drosophila navojoa</name>
    <name type="common">Fruit fly</name>
    <dbReference type="NCBI Taxonomy" id="7232"/>
    <lineage>
        <taxon>Eukaryota</taxon>
        <taxon>Metazoa</taxon>
        <taxon>Ecdysozoa</taxon>
        <taxon>Arthropoda</taxon>
        <taxon>Hexapoda</taxon>
        <taxon>Insecta</taxon>
        <taxon>Pterygota</taxon>
        <taxon>Neoptera</taxon>
        <taxon>Endopterygota</taxon>
        <taxon>Diptera</taxon>
        <taxon>Brachycera</taxon>
        <taxon>Muscomorpha</taxon>
        <taxon>Ephydroidea</taxon>
        <taxon>Drosophilidae</taxon>
        <taxon>Drosophila</taxon>
    </lineage>
</organism>
<comment type="caution">
    <text evidence="1">The sequence shown here is derived from an EMBL/GenBank/DDBJ whole genome shotgun (WGS) entry which is preliminary data.</text>
</comment>
<gene>
    <name evidence="1" type="ORF">AWZ03_015380</name>
</gene>
<dbReference type="Proteomes" id="UP000295192">
    <property type="component" value="Unassembled WGS sequence"/>
</dbReference>
<feature type="non-terminal residue" evidence="1">
    <location>
        <position position="48"/>
    </location>
</feature>
<reference evidence="1 2" key="1">
    <citation type="journal article" date="2019" name="J. Hered.">
        <title>An Improved Genome Assembly for Drosophila navojoa, the Basal Species in the mojavensis Cluster.</title>
        <authorList>
            <person name="Vanderlinde T."/>
            <person name="Dupim E.G."/>
            <person name="Nazario-Yepiz N.O."/>
            <person name="Carvalho A.B."/>
        </authorList>
    </citation>
    <scope>NUCLEOTIDE SEQUENCE [LARGE SCALE GENOMIC DNA]</scope>
    <source>
        <strain evidence="1">Navoj_Jal97</strain>
        <tissue evidence="1">Whole organism</tissue>
    </source>
</reference>
<evidence type="ECO:0000313" key="2">
    <source>
        <dbReference type="Proteomes" id="UP000295192"/>
    </source>
</evidence>
<name>A0A484ANH0_DRONA</name>
<accession>A0A484ANH0</accession>
<sequence length="48" mass="5416">MSSELSETYGIVIRVMNVSDYQNVKKAMGGDMNRDEPLDMYCVGIVKK</sequence>
<evidence type="ECO:0000313" key="1">
    <source>
        <dbReference type="EMBL" id="TDG38198.1"/>
    </source>
</evidence>
<protein>
    <submittedName>
        <fullName evidence="1">Uncharacterized protein</fullName>
    </submittedName>
</protein>
<dbReference type="EMBL" id="LSRL02008487">
    <property type="protein sequence ID" value="TDG38198.1"/>
    <property type="molecule type" value="Genomic_DNA"/>
</dbReference>
<keyword evidence="2" id="KW-1185">Reference proteome</keyword>